<proteinExistence type="inferred from homology"/>
<feature type="transmembrane region" description="Helical" evidence="9">
    <location>
        <begin position="246"/>
        <end position="269"/>
    </location>
</feature>
<accession>A0A4R8LR05</accession>
<comment type="caution">
    <text evidence="10">The sequence shown here is derived from an EMBL/GenBank/DDBJ whole genome shotgun (WGS) entry which is preliminary data.</text>
</comment>
<feature type="transmembrane region" description="Helical" evidence="9">
    <location>
        <begin position="40"/>
        <end position="60"/>
    </location>
</feature>
<dbReference type="GO" id="GO:0009847">
    <property type="term" value="P:spore germination"/>
    <property type="evidence" value="ECO:0007669"/>
    <property type="project" value="InterPro"/>
</dbReference>
<dbReference type="NCBIfam" id="TIGR00912">
    <property type="entry name" value="2A0309"/>
    <property type="match status" value="1"/>
</dbReference>
<feature type="compositionally biased region" description="Low complexity" evidence="8">
    <location>
        <begin position="1"/>
        <end position="19"/>
    </location>
</feature>
<evidence type="ECO:0000256" key="3">
    <source>
        <dbReference type="ARBA" id="ARBA00022448"/>
    </source>
</evidence>
<feature type="transmembrane region" description="Helical" evidence="9">
    <location>
        <begin position="177"/>
        <end position="194"/>
    </location>
</feature>
<dbReference type="Proteomes" id="UP000294581">
    <property type="component" value="Unassembled WGS sequence"/>
</dbReference>
<dbReference type="EMBL" id="SORF01000003">
    <property type="protein sequence ID" value="TDY49999.1"/>
    <property type="molecule type" value="Genomic_DNA"/>
</dbReference>
<protein>
    <submittedName>
        <fullName evidence="10">Spore germination protein (Amino acid permease)</fullName>
    </submittedName>
</protein>
<gene>
    <name evidence="10" type="ORF">C7445_10342</name>
</gene>
<evidence type="ECO:0000256" key="7">
    <source>
        <dbReference type="ARBA" id="ARBA00023136"/>
    </source>
</evidence>
<evidence type="ECO:0000256" key="5">
    <source>
        <dbReference type="ARBA" id="ARBA00022692"/>
    </source>
</evidence>
<feature type="transmembrane region" description="Helical" evidence="9">
    <location>
        <begin position="112"/>
        <end position="136"/>
    </location>
</feature>
<keyword evidence="3" id="KW-0813">Transport</keyword>
<evidence type="ECO:0000256" key="1">
    <source>
        <dbReference type="ARBA" id="ARBA00004141"/>
    </source>
</evidence>
<feature type="transmembrane region" description="Helical" evidence="9">
    <location>
        <begin position="365"/>
        <end position="387"/>
    </location>
</feature>
<evidence type="ECO:0000256" key="4">
    <source>
        <dbReference type="ARBA" id="ARBA00022544"/>
    </source>
</evidence>
<feature type="region of interest" description="Disordered" evidence="8">
    <location>
        <begin position="393"/>
        <end position="437"/>
    </location>
</feature>
<name>A0A4R8LR05_9BACL</name>
<feature type="region of interest" description="Disordered" evidence="8">
    <location>
        <begin position="1"/>
        <end position="28"/>
    </location>
</feature>
<reference evidence="10 11" key="1">
    <citation type="submission" date="2019-03" db="EMBL/GenBank/DDBJ databases">
        <title>Genomic Encyclopedia of Type Strains, Phase IV (KMG-IV): sequencing the most valuable type-strain genomes for metagenomic binning, comparative biology and taxonomic classification.</title>
        <authorList>
            <person name="Goeker M."/>
        </authorList>
    </citation>
    <scope>NUCLEOTIDE SEQUENCE [LARGE SCALE GENOMIC DNA]</scope>
    <source>
        <strain evidence="10 11">DSM 17974</strain>
    </source>
</reference>
<dbReference type="Pfam" id="PF03845">
    <property type="entry name" value="Spore_permease"/>
    <property type="match status" value="1"/>
</dbReference>
<feature type="transmembrane region" description="Helical" evidence="9">
    <location>
        <begin position="142"/>
        <end position="165"/>
    </location>
</feature>
<keyword evidence="6 9" id="KW-1133">Transmembrane helix</keyword>
<organism evidence="10 11">
    <name type="scientific">Alicyclobacillus sacchari</name>
    <dbReference type="NCBI Taxonomy" id="392010"/>
    <lineage>
        <taxon>Bacteria</taxon>
        <taxon>Bacillati</taxon>
        <taxon>Bacillota</taxon>
        <taxon>Bacilli</taxon>
        <taxon>Bacillales</taxon>
        <taxon>Alicyclobacillaceae</taxon>
        <taxon>Alicyclobacillus</taxon>
    </lineage>
</organism>
<feature type="transmembrane region" description="Helical" evidence="9">
    <location>
        <begin position="214"/>
        <end position="234"/>
    </location>
</feature>
<keyword evidence="7 9" id="KW-0472">Membrane</keyword>
<feature type="transmembrane region" description="Helical" evidence="9">
    <location>
        <begin position="72"/>
        <end position="91"/>
    </location>
</feature>
<sequence>MAMNAAQAQGTGQAGQAIANGGGDQTQGQAQRKSQTTISLLQYFMVVIASITAFGHFVYVHLAMMYAGRDTWLSLTIGCAMGLVITYLSLWHVAKHPKLSLAGLMNAAFGRWLGGAITSLYIAYFLFTVALTLKLVAGFMTVIYPTTPSIAFVYSVLAIGAWACTKGIEVLTRTMQIILPFLMAMGIAASVLSIKDKDFTDVLPILYHGWPPVFAGSLIFIAMFAEMVVFQTFTPHVQSVAKLPRYGIWFTLIVWAMFVLPCIGPIVLFGETIAKGLAFPTYTEIQYIQIQNIIERFDIFGVLLWTNGSFFRIATYLYGATSSLGELVGENATTFAVPTAMIAGGGALCMLPTSREEIYHFMSTSYIWLAITAGIGIPFTAACMMSIRKRLTQSGAGGGQRGGSNGGHKRGAERGQKNGAGGKQQTLQGRSPRGIVE</sequence>
<dbReference type="PANTHER" id="PTHR34975:SF2">
    <property type="entry name" value="SPORE GERMINATION PROTEIN A2"/>
    <property type="match status" value="1"/>
</dbReference>
<dbReference type="OrthoDB" id="2078716at2"/>
<keyword evidence="4" id="KW-0309">Germination</keyword>
<dbReference type="RefSeq" id="WP_134158748.1">
    <property type="nucleotide sequence ID" value="NZ_SORF01000003.1"/>
</dbReference>
<dbReference type="PANTHER" id="PTHR34975">
    <property type="entry name" value="SPORE GERMINATION PROTEIN A2"/>
    <property type="match status" value="1"/>
</dbReference>
<evidence type="ECO:0000256" key="8">
    <source>
        <dbReference type="SAM" id="MobiDB-lite"/>
    </source>
</evidence>
<dbReference type="AlphaFoldDB" id="A0A4R8LR05"/>
<feature type="transmembrane region" description="Helical" evidence="9">
    <location>
        <begin position="332"/>
        <end position="353"/>
    </location>
</feature>
<comment type="subcellular location">
    <subcellularLocation>
        <location evidence="1">Membrane</location>
        <topology evidence="1">Multi-pass membrane protein</topology>
    </subcellularLocation>
</comment>
<dbReference type="InterPro" id="IPR004761">
    <property type="entry name" value="Spore_GerAB"/>
</dbReference>
<comment type="similarity">
    <text evidence="2">Belongs to the amino acid-polyamine-organocation (APC) superfamily. Spore germination protein (SGP) (TC 2.A.3.9) family.</text>
</comment>
<feature type="compositionally biased region" description="Gly residues" evidence="8">
    <location>
        <begin position="395"/>
        <end position="406"/>
    </location>
</feature>
<evidence type="ECO:0000313" key="11">
    <source>
        <dbReference type="Proteomes" id="UP000294581"/>
    </source>
</evidence>
<evidence type="ECO:0000256" key="2">
    <source>
        <dbReference type="ARBA" id="ARBA00007998"/>
    </source>
</evidence>
<keyword evidence="11" id="KW-1185">Reference proteome</keyword>
<evidence type="ECO:0000313" key="10">
    <source>
        <dbReference type="EMBL" id="TDY49999.1"/>
    </source>
</evidence>
<evidence type="ECO:0000256" key="9">
    <source>
        <dbReference type="SAM" id="Phobius"/>
    </source>
</evidence>
<feature type="transmembrane region" description="Helical" evidence="9">
    <location>
        <begin position="299"/>
        <end position="320"/>
    </location>
</feature>
<keyword evidence="5 9" id="KW-0812">Transmembrane</keyword>
<dbReference type="GO" id="GO:0016020">
    <property type="term" value="C:membrane"/>
    <property type="evidence" value="ECO:0007669"/>
    <property type="project" value="UniProtKB-SubCell"/>
</dbReference>
<evidence type="ECO:0000256" key="6">
    <source>
        <dbReference type="ARBA" id="ARBA00022989"/>
    </source>
</evidence>